<dbReference type="GO" id="GO:0008168">
    <property type="term" value="F:methyltransferase activity"/>
    <property type="evidence" value="ECO:0007669"/>
    <property type="project" value="TreeGrafter"/>
</dbReference>
<dbReference type="EMBL" id="AJTX02000004">
    <property type="protein sequence ID" value="KKI99580.1"/>
    <property type="molecule type" value="Genomic_DNA"/>
</dbReference>
<keyword evidence="3" id="KW-1185">Reference proteome</keyword>
<evidence type="ECO:0000313" key="2">
    <source>
        <dbReference type="EMBL" id="KKI99580.1"/>
    </source>
</evidence>
<feature type="domain" description="Methyltransferase" evidence="1">
    <location>
        <begin position="49"/>
        <end position="139"/>
    </location>
</feature>
<comment type="caution">
    <text evidence="2">The sequence shown here is derived from an EMBL/GenBank/DDBJ whole genome shotgun (WGS) entry which is preliminary data.</text>
</comment>
<dbReference type="CDD" id="cd02440">
    <property type="entry name" value="AdoMet_MTases"/>
    <property type="match status" value="1"/>
</dbReference>
<dbReference type="OrthoDB" id="421066at2"/>
<dbReference type="RefSeq" id="WP_017710774.1">
    <property type="nucleotide sequence ID" value="NZ_KB235933.1"/>
</dbReference>
<dbReference type="Proteomes" id="UP000034681">
    <property type="component" value="Unassembled WGS sequence"/>
</dbReference>
<reference evidence="2" key="1">
    <citation type="submission" date="2012-04" db="EMBL/GenBank/DDBJ databases">
        <authorList>
            <person name="Borisov I.G."/>
            <person name="Ivanikova N.V."/>
            <person name="Pinevich A.V."/>
        </authorList>
    </citation>
    <scope>NUCLEOTIDE SEQUENCE</scope>
    <source>
        <strain evidence="2">CALU 1027</strain>
    </source>
</reference>
<dbReference type="InterPro" id="IPR050508">
    <property type="entry name" value="Methyltransf_Superfamily"/>
</dbReference>
<name>A0A0M2PSS0_PROHO</name>
<evidence type="ECO:0000259" key="1">
    <source>
        <dbReference type="Pfam" id="PF13649"/>
    </source>
</evidence>
<dbReference type="PANTHER" id="PTHR42912">
    <property type="entry name" value="METHYLTRANSFERASE"/>
    <property type="match status" value="1"/>
</dbReference>
<sequence length="222" mass="24380">MATILRSLSYRYQWLYDSISAVAALSVGGIGRFHRLPLADLPLGREANVLDLCCGCGQATQVLVQHFDRVTGLDASPRSLGRAQAQVPQAHYVQGFAEAMPLEAEQFDLVHSSAALHEMEPEQLRQILREIHRVLKPQGYVTLLDFHPPQTPFLWPGLALFFWLFETETAWQFLEADLGHRLGDLGFGNCRQRLYAGGSLQVLQAQKQGGGGLGGGGLGGDR</sequence>
<gene>
    <name evidence="2" type="ORF">PROH_06545</name>
</gene>
<accession>A0A0M2PSS0</accession>
<evidence type="ECO:0000313" key="3">
    <source>
        <dbReference type="Proteomes" id="UP000034681"/>
    </source>
</evidence>
<protein>
    <submittedName>
        <fullName evidence="2">SAM-dependent methlyltransferase</fullName>
    </submittedName>
</protein>
<dbReference type="eggNOG" id="COG2226">
    <property type="taxonomic scope" value="Bacteria"/>
</dbReference>
<organism evidence="2 3">
    <name type="scientific">Prochlorothrix hollandica PCC 9006 = CALU 1027</name>
    <dbReference type="NCBI Taxonomy" id="317619"/>
    <lineage>
        <taxon>Bacteria</taxon>
        <taxon>Bacillati</taxon>
        <taxon>Cyanobacteriota</taxon>
        <taxon>Cyanophyceae</taxon>
        <taxon>Prochlorotrichales</taxon>
        <taxon>Prochlorotrichaceae</taxon>
        <taxon>Prochlorothrix</taxon>
    </lineage>
</organism>
<dbReference type="STRING" id="317619.GCA_000332315_00053"/>
<dbReference type="SUPFAM" id="SSF53335">
    <property type="entry name" value="S-adenosyl-L-methionine-dependent methyltransferases"/>
    <property type="match status" value="1"/>
</dbReference>
<dbReference type="InterPro" id="IPR029063">
    <property type="entry name" value="SAM-dependent_MTases_sf"/>
</dbReference>
<dbReference type="AlphaFoldDB" id="A0A0M2PSS0"/>
<proteinExistence type="predicted"/>
<dbReference type="Pfam" id="PF13649">
    <property type="entry name" value="Methyltransf_25"/>
    <property type="match status" value="1"/>
</dbReference>
<dbReference type="Gene3D" id="3.40.50.150">
    <property type="entry name" value="Vaccinia Virus protein VP39"/>
    <property type="match status" value="1"/>
</dbReference>
<dbReference type="InterPro" id="IPR041698">
    <property type="entry name" value="Methyltransf_25"/>
</dbReference>